<evidence type="ECO:0000313" key="17">
    <source>
        <dbReference type="EMBL" id="CAD7281528.1"/>
    </source>
</evidence>
<dbReference type="PANTHER" id="PTHR13462:SF10">
    <property type="entry name" value="CALCIUM UNIPORTER PROTEIN, MITOCHONDRIAL"/>
    <property type="match status" value="1"/>
</dbReference>
<evidence type="ECO:0000256" key="7">
    <source>
        <dbReference type="ARBA" id="ARBA00022792"/>
    </source>
</evidence>
<evidence type="ECO:0000256" key="3">
    <source>
        <dbReference type="ARBA" id="ARBA00022448"/>
    </source>
</evidence>
<evidence type="ECO:0000256" key="1">
    <source>
        <dbReference type="ARBA" id="ARBA00004448"/>
    </source>
</evidence>
<organism evidence="17">
    <name type="scientific">Notodromas monacha</name>
    <dbReference type="NCBI Taxonomy" id="399045"/>
    <lineage>
        <taxon>Eukaryota</taxon>
        <taxon>Metazoa</taxon>
        <taxon>Ecdysozoa</taxon>
        <taxon>Arthropoda</taxon>
        <taxon>Crustacea</taxon>
        <taxon>Oligostraca</taxon>
        <taxon>Ostracoda</taxon>
        <taxon>Podocopa</taxon>
        <taxon>Podocopida</taxon>
        <taxon>Cypridocopina</taxon>
        <taxon>Cypridoidea</taxon>
        <taxon>Cyprididae</taxon>
        <taxon>Notodromas</taxon>
    </lineage>
</organism>
<reference evidence="17" key="1">
    <citation type="submission" date="2020-11" db="EMBL/GenBank/DDBJ databases">
        <authorList>
            <person name="Tran Van P."/>
        </authorList>
    </citation>
    <scope>NUCLEOTIDE SEQUENCE</scope>
</reference>
<protein>
    <recommendedName>
        <fullName evidence="15">Calcium uniporter protein</fullName>
    </recommendedName>
</protein>
<evidence type="ECO:0000256" key="10">
    <source>
        <dbReference type="ARBA" id="ARBA00023065"/>
    </source>
</evidence>
<dbReference type="PANTHER" id="PTHR13462">
    <property type="entry name" value="CALCIUM UNIPORTER PROTEIN, MITOCHONDRIAL"/>
    <property type="match status" value="1"/>
</dbReference>
<evidence type="ECO:0000256" key="6">
    <source>
        <dbReference type="ARBA" id="ARBA00022692"/>
    </source>
</evidence>
<feature type="domain" description="Calcium uniporter protein C-terminal" evidence="16">
    <location>
        <begin position="134"/>
        <end position="331"/>
    </location>
</feature>
<evidence type="ECO:0000259" key="16">
    <source>
        <dbReference type="Pfam" id="PF04678"/>
    </source>
</evidence>
<keyword evidence="11 15" id="KW-0496">Mitochondrion</keyword>
<dbReference type="EMBL" id="CAJPEX010002944">
    <property type="protein sequence ID" value="CAG0921680.1"/>
    <property type="molecule type" value="Genomic_DNA"/>
</dbReference>
<dbReference type="Pfam" id="PF04678">
    <property type="entry name" value="MCU"/>
    <property type="match status" value="1"/>
</dbReference>
<evidence type="ECO:0000256" key="12">
    <source>
        <dbReference type="ARBA" id="ARBA00023136"/>
    </source>
</evidence>
<evidence type="ECO:0000313" key="18">
    <source>
        <dbReference type="Proteomes" id="UP000678499"/>
    </source>
</evidence>
<evidence type="ECO:0000256" key="11">
    <source>
        <dbReference type="ARBA" id="ARBA00023128"/>
    </source>
</evidence>
<evidence type="ECO:0000256" key="13">
    <source>
        <dbReference type="ARBA" id="ARBA00023303"/>
    </source>
</evidence>
<comment type="catalytic activity">
    <reaction evidence="14">
        <text>Ca(2+)(in) = Ca(2+)(out)</text>
        <dbReference type="Rhea" id="RHEA:29671"/>
        <dbReference type="ChEBI" id="CHEBI:29108"/>
    </reaction>
</comment>
<accession>A0A7R9BVT4</accession>
<comment type="domain">
    <text evidence="15">The selectivity filter, in which calcium ions are arranged in single file, is composed of two acidic rings separated by one helical turn along the central axis of the channel pore.</text>
</comment>
<keyword evidence="12 15" id="KW-0472">Membrane</keyword>
<keyword evidence="3 15" id="KW-0813">Transport</keyword>
<evidence type="ECO:0000256" key="15">
    <source>
        <dbReference type="RuleBase" id="RU367035"/>
    </source>
</evidence>
<dbReference type="GO" id="GO:1990246">
    <property type="term" value="C:uniplex complex"/>
    <property type="evidence" value="ECO:0007669"/>
    <property type="project" value="TreeGrafter"/>
</dbReference>
<evidence type="ECO:0000256" key="14">
    <source>
        <dbReference type="ARBA" id="ARBA00036634"/>
    </source>
</evidence>
<evidence type="ECO:0000256" key="5">
    <source>
        <dbReference type="ARBA" id="ARBA00022673"/>
    </source>
</evidence>
<dbReference type="InterPro" id="IPR039055">
    <property type="entry name" value="MCU_fam"/>
</dbReference>
<keyword evidence="13 15" id="KW-0407">Ion channel</keyword>
<evidence type="ECO:0000256" key="2">
    <source>
        <dbReference type="ARBA" id="ARBA00005653"/>
    </source>
</evidence>
<dbReference type="GO" id="GO:0015292">
    <property type="term" value="F:uniporter activity"/>
    <property type="evidence" value="ECO:0007669"/>
    <property type="project" value="UniProtKB-UniRule"/>
</dbReference>
<dbReference type="Proteomes" id="UP000678499">
    <property type="component" value="Unassembled WGS sequence"/>
</dbReference>
<sequence length="390" mass="44574">MTMLCGASGCRITSRCADLSSVRGALFGPSATGFRSRNPVVVVFRHQQRTLNQSPSGYKSVEEWGLPETVDKPVVGKAKPVVGVIYTLEGVTVHYGRGFPVITVPLPSRDERCQFTLLPISNNVGDFLRMLTLEDKGIDRAAVYTPDGVRISAMTTIEALMERDFDLVVNDVRYRVNTPEKERLSQEQMSTLSDVRNLVAQLYEGLQVEQHQLLKERTLLTRLETLKKDLEPMEKCNEEMAFKSERRTTVLTWMGLGYMAVQFGVLARLTWWEYSWDIMEPVTYFVTYGTAMAAYAYYEYLLPDVRDRQFLNYFHKYAQKHGLDVESYNALKQRQNEIEAELRRLRDPLQLKLPPRALEAPLPPGFPADILSPVRREMLQSSRDVKKVSS</sequence>
<dbReference type="GO" id="GO:0051560">
    <property type="term" value="P:mitochondrial calcium ion homeostasis"/>
    <property type="evidence" value="ECO:0007669"/>
    <property type="project" value="UniProtKB-UniRule"/>
</dbReference>
<evidence type="ECO:0000256" key="4">
    <source>
        <dbReference type="ARBA" id="ARBA00022568"/>
    </source>
</evidence>
<feature type="transmembrane region" description="Helical" evidence="15">
    <location>
        <begin position="250"/>
        <end position="269"/>
    </location>
</feature>
<keyword evidence="5 15" id="KW-0107">Calcium channel</keyword>
<proteinExistence type="inferred from homology"/>
<feature type="transmembrane region" description="Helical" evidence="15">
    <location>
        <begin position="281"/>
        <end position="298"/>
    </location>
</feature>
<keyword evidence="8 15" id="KW-0106">Calcium</keyword>
<keyword evidence="6 15" id="KW-0812">Transmembrane</keyword>
<keyword evidence="4 15" id="KW-0109">Calcium transport</keyword>
<name>A0A7R9BVT4_9CRUS</name>
<dbReference type="EMBL" id="OA884981">
    <property type="protein sequence ID" value="CAD7281528.1"/>
    <property type="molecule type" value="Genomic_DNA"/>
</dbReference>
<keyword evidence="7 15" id="KW-0999">Mitochondrion inner membrane</keyword>
<dbReference type="GO" id="GO:0036444">
    <property type="term" value="P:calcium import into the mitochondrion"/>
    <property type="evidence" value="ECO:0007669"/>
    <property type="project" value="TreeGrafter"/>
</dbReference>
<keyword evidence="18" id="KW-1185">Reference proteome</keyword>
<dbReference type="GO" id="GO:0005262">
    <property type="term" value="F:calcium channel activity"/>
    <property type="evidence" value="ECO:0007669"/>
    <property type="project" value="UniProtKB-UniRule"/>
</dbReference>
<comment type="subcellular location">
    <subcellularLocation>
        <location evidence="1 15">Mitochondrion inner membrane</location>
        <topology evidence="1 15">Multi-pass membrane protein</topology>
    </subcellularLocation>
</comment>
<evidence type="ECO:0000256" key="9">
    <source>
        <dbReference type="ARBA" id="ARBA00022989"/>
    </source>
</evidence>
<comment type="function">
    <text evidence="15">Mitochondrial inner membrane calcium uniporter that mediates calcium uptake into mitochondria. Mitochondrial calcium homeostasis plays key roles in cellular physiology and regulates cell bioenergetics, cytoplasmic calcium signals and activation of cell death pathways.</text>
</comment>
<evidence type="ECO:0000256" key="8">
    <source>
        <dbReference type="ARBA" id="ARBA00022837"/>
    </source>
</evidence>
<gene>
    <name evidence="17" type="ORF">NMOB1V02_LOCUS9172</name>
</gene>
<keyword evidence="10 15" id="KW-0406">Ion transport</keyword>
<comment type="similarity">
    <text evidence="2 15">Belongs to the MCU (TC 1.A.77) family.</text>
</comment>
<keyword evidence="9 15" id="KW-1133">Transmembrane helix</keyword>
<dbReference type="OrthoDB" id="278338at2759"/>
<dbReference type="AlphaFoldDB" id="A0A7R9BVT4"/>
<dbReference type="InterPro" id="IPR006769">
    <property type="entry name" value="MCU_C"/>
</dbReference>